<evidence type="ECO:0000313" key="3">
    <source>
        <dbReference type="Proteomes" id="UP000766550"/>
    </source>
</evidence>
<dbReference type="SUPFAM" id="SSF46785">
    <property type="entry name" value="Winged helix' DNA-binding domain"/>
    <property type="match status" value="1"/>
</dbReference>
<comment type="caution">
    <text evidence="2">The sequence shown here is derived from an EMBL/GenBank/DDBJ whole genome shotgun (WGS) entry which is preliminary data.</text>
</comment>
<dbReference type="InterPro" id="IPR036390">
    <property type="entry name" value="WH_DNA-bd_sf"/>
</dbReference>
<evidence type="ECO:0000313" key="2">
    <source>
        <dbReference type="EMBL" id="MBV0923920.1"/>
    </source>
</evidence>
<dbReference type="Gene3D" id="1.10.10.10">
    <property type="entry name" value="Winged helix-like DNA-binding domain superfamily/Winged helix DNA-binding domain"/>
    <property type="match status" value="1"/>
</dbReference>
<dbReference type="OrthoDB" id="35765at2157"/>
<reference evidence="2 3" key="1">
    <citation type="submission" date="2021-06" db="EMBL/GenBank/DDBJ databases">
        <title>New haloarchaea isolates fom saline soil.</title>
        <authorList>
            <person name="Duran-Viseras A."/>
            <person name="Sanchez-Porro C.S."/>
            <person name="Ventosa A."/>
        </authorList>
    </citation>
    <scope>NUCLEOTIDE SEQUENCE [LARGE SCALE GENOMIC DNA]</scope>
    <source>
        <strain evidence="2 3">JCM 183640</strain>
    </source>
</reference>
<dbReference type="Pfam" id="PF25213">
    <property type="entry name" value="HVO_A0261_N"/>
    <property type="match status" value="1"/>
</dbReference>
<dbReference type="PANTHER" id="PTHR38600:SF1">
    <property type="entry name" value="TRANSCRIPTIONAL REGULATORY PROTEIN"/>
    <property type="match status" value="1"/>
</dbReference>
<feature type="domain" description="HVO-A0261-like N-terminal" evidence="1">
    <location>
        <begin position="16"/>
        <end position="86"/>
    </location>
</feature>
<dbReference type="InterPro" id="IPR036388">
    <property type="entry name" value="WH-like_DNA-bd_sf"/>
</dbReference>
<proteinExistence type="predicted"/>
<evidence type="ECO:0000259" key="1">
    <source>
        <dbReference type="Pfam" id="PF25213"/>
    </source>
</evidence>
<dbReference type="CDD" id="cd00090">
    <property type="entry name" value="HTH_ARSR"/>
    <property type="match status" value="1"/>
</dbReference>
<organism evidence="2 3">
    <name type="scientific">Haloarcula limicola</name>
    <dbReference type="NCBI Taxonomy" id="1429915"/>
    <lineage>
        <taxon>Archaea</taxon>
        <taxon>Methanobacteriati</taxon>
        <taxon>Methanobacteriota</taxon>
        <taxon>Stenosarchaea group</taxon>
        <taxon>Halobacteria</taxon>
        <taxon>Halobacteriales</taxon>
        <taxon>Haloarculaceae</taxon>
        <taxon>Haloarcula</taxon>
    </lineage>
</organism>
<accession>A0A8J8C7V0</accession>
<dbReference type="EMBL" id="JAHQXF010000001">
    <property type="protein sequence ID" value="MBV0923920.1"/>
    <property type="molecule type" value="Genomic_DNA"/>
</dbReference>
<name>A0A8J8C7V0_9EURY</name>
<gene>
    <name evidence="2" type="ORF">KTS45_06860</name>
</gene>
<protein>
    <submittedName>
        <fullName evidence="2">Winged helix-turn-helix domain-containing protein</fullName>
    </submittedName>
</protein>
<dbReference type="InterPro" id="IPR011991">
    <property type="entry name" value="ArsR-like_HTH"/>
</dbReference>
<dbReference type="AlphaFoldDB" id="A0A8J8C7V0"/>
<dbReference type="InterPro" id="IPR057527">
    <property type="entry name" value="HVO_A0261-like_N"/>
</dbReference>
<dbReference type="PANTHER" id="PTHR38600">
    <property type="entry name" value="TRANSCRIPTIONAL REGULATORY PROTEIN"/>
    <property type="match status" value="1"/>
</dbReference>
<sequence length="92" mass="10597">METVLWQVLAGTEGGPNRVRILRALDERPRNRHRLADDLSLNYKTVEHHLDVLSKHGLVEHSDSDYGAVYFTTETAREHWSIVERIAETTDT</sequence>
<dbReference type="RefSeq" id="WP_162317013.1">
    <property type="nucleotide sequence ID" value="NZ_JAHQXF010000001.1"/>
</dbReference>
<dbReference type="Proteomes" id="UP000766550">
    <property type="component" value="Unassembled WGS sequence"/>
</dbReference>
<keyword evidence="3" id="KW-1185">Reference proteome</keyword>